<gene>
    <name evidence="1" type="ORF">HMPREF1071_01301</name>
</gene>
<accession>I9TD70</accession>
<proteinExistence type="predicted"/>
<dbReference type="HOGENOM" id="CLU_1150073_0_0_10"/>
<keyword evidence="2" id="KW-1185">Reference proteome</keyword>
<sequence>MIKQILFWGFIIWSLPIHSQIQESYCYISSDKDVDKETTFDIDEIFYYDVDVDLKKQRYLISIGLYPDSDSHFIKLISYGECSIKDNILIMYDHVHDIQMSARLEKEGLSFIHCFPFLKDKFFMSVSFEDDFDYHIEMTWNLSSAEGGRINFPYPLEKLFLDGYYKMTGDDYSMCIKENNYMLFYKGLLLSKGKLAKGGINEIVLVDMSLSSTFSVWLDGNSLRSICLPGIYKNATFIKVN</sequence>
<evidence type="ECO:0000313" key="1">
    <source>
        <dbReference type="EMBL" id="EIY67091.1"/>
    </source>
</evidence>
<name>I9TD70_9BACE</name>
<organism evidence="1 2">
    <name type="scientific">Bacteroides salyersiae CL02T12C01</name>
    <dbReference type="NCBI Taxonomy" id="997887"/>
    <lineage>
        <taxon>Bacteria</taxon>
        <taxon>Pseudomonadati</taxon>
        <taxon>Bacteroidota</taxon>
        <taxon>Bacteroidia</taxon>
        <taxon>Bacteroidales</taxon>
        <taxon>Bacteroidaceae</taxon>
        <taxon>Bacteroides</taxon>
    </lineage>
</organism>
<dbReference type="AlphaFoldDB" id="I9TD70"/>
<comment type="caution">
    <text evidence="1">The sequence shown here is derived from an EMBL/GenBank/DDBJ whole genome shotgun (WGS) entry which is preliminary data.</text>
</comment>
<reference evidence="1 2" key="1">
    <citation type="submission" date="2012-02" db="EMBL/GenBank/DDBJ databases">
        <title>The Genome Sequence of Bacteroides salyersiae CL02T12C01.</title>
        <authorList>
            <consortium name="The Broad Institute Genome Sequencing Platform"/>
            <person name="Earl A."/>
            <person name="Ward D."/>
            <person name="Feldgarden M."/>
            <person name="Gevers D."/>
            <person name="Zitomersky N.L."/>
            <person name="Coyne M.J."/>
            <person name="Comstock L.E."/>
            <person name="Young S.K."/>
            <person name="Zeng Q."/>
            <person name="Gargeya S."/>
            <person name="Fitzgerald M."/>
            <person name="Haas B."/>
            <person name="Abouelleil A."/>
            <person name="Alvarado L."/>
            <person name="Arachchi H.M."/>
            <person name="Berlin A."/>
            <person name="Chapman S.B."/>
            <person name="Gearin G."/>
            <person name="Goldberg J."/>
            <person name="Griggs A."/>
            <person name="Gujja S."/>
            <person name="Hansen M."/>
            <person name="Heiman D."/>
            <person name="Howarth C."/>
            <person name="Larimer J."/>
            <person name="Lui A."/>
            <person name="MacDonald P.J.P."/>
            <person name="McCowen C."/>
            <person name="Montmayeur A."/>
            <person name="Murphy C."/>
            <person name="Neiman D."/>
            <person name="Pearson M."/>
            <person name="Priest M."/>
            <person name="Roberts A."/>
            <person name="Saif S."/>
            <person name="Shea T."/>
            <person name="Sisk P."/>
            <person name="Stolte C."/>
            <person name="Sykes S."/>
            <person name="Wortman J."/>
            <person name="Nusbaum C."/>
            <person name="Birren B."/>
        </authorList>
    </citation>
    <scope>NUCLEOTIDE SEQUENCE [LARGE SCALE GENOMIC DNA]</scope>
    <source>
        <strain evidence="1 2">CL02T12C01</strain>
    </source>
</reference>
<dbReference type="RefSeq" id="WP_007479159.1">
    <property type="nucleotide sequence ID" value="NZ_JH724307.1"/>
</dbReference>
<dbReference type="PATRIC" id="fig|997887.3.peg.1370"/>
<evidence type="ECO:0000313" key="2">
    <source>
        <dbReference type="Proteomes" id="UP000005150"/>
    </source>
</evidence>
<protein>
    <submittedName>
        <fullName evidence="1">Uncharacterized protein</fullName>
    </submittedName>
</protein>
<dbReference type="EMBL" id="AGXV01000017">
    <property type="protein sequence ID" value="EIY67091.1"/>
    <property type="molecule type" value="Genomic_DNA"/>
</dbReference>
<dbReference type="Proteomes" id="UP000005150">
    <property type="component" value="Unassembled WGS sequence"/>
</dbReference>